<proteinExistence type="predicted"/>
<evidence type="ECO:0000313" key="1">
    <source>
        <dbReference type="EMBL" id="EME38160.1"/>
    </source>
</evidence>
<dbReference type="EMBL" id="KB446548">
    <property type="protein sequence ID" value="EME38160.1"/>
    <property type="molecule type" value="Genomic_DNA"/>
</dbReference>
<dbReference type="Proteomes" id="UP000016933">
    <property type="component" value="Unassembled WGS sequence"/>
</dbReference>
<accession>M2YI29</accession>
<protein>
    <submittedName>
        <fullName evidence="1">Uncharacterized protein</fullName>
    </submittedName>
</protein>
<reference evidence="2" key="1">
    <citation type="journal article" date="2012" name="PLoS Genet.">
        <title>The genomes of the fungal plant pathogens Cladosporium fulvum and Dothistroma septosporum reveal adaptation to different hosts and lifestyles but also signatures of common ancestry.</title>
        <authorList>
            <person name="de Wit P.J.G.M."/>
            <person name="van der Burgt A."/>
            <person name="Oekmen B."/>
            <person name="Stergiopoulos I."/>
            <person name="Abd-Elsalam K.A."/>
            <person name="Aerts A.L."/>
            <person name="Bahkali A.H."/>
            <person name="Beenen H.G."/>
            <person name="Chettri P."/>
            <person name="Cox M.P."/>
            <person name="Datema E."/>
            <person name="de Vries R.P."/>
            <person name="Dhillon B."/>
            <person name="Ganley A.R."/>
            <person name="Griffiths S.A."/>
            <person name="Guo Y."/>
            <person name="Hamelin R.C."/>
            <person name="Henrissat B."/>
            <person name="Kabir M.S."/>
            <person name="Jashni M.K."/>
            <person name="Kema G."/>
            <person name="Klaubauf S."/>
            <person name="Lapidus A."/>
            <person name="Levasseur A."/>
            <person name="Lindquist E."/>
            <person name="Mehrabi R."/>
            <person name="Ohm R.A."/>
            <person name="Owen T.J."/>
            <person name="Salamov A."/>
            <person name="Schwelm A."/>
            <person name="Schijlen E."/>
            <person name="Sun H."/>
            <person name="van den Burg H.A."/>
            <person name="van Ham R.C.H.J."/>
            <person name="Zhang S."/>
            <person name="Goodwin S.B."/>
            <person name="Grigoriev I.V."/>
            <person name="Collemare J."/>
            <person name="Bradshaw R.E."/>
        </authorList>
    </citation>
    <scope>NUCLEOTIDE SEQUENCE [LARGE SCALE GENOMIC DNA]</scope>
    <source>
        <strain evidence="2">NZE10 / CBS 128990</strain>
    </source>
</reference>
<sequence>MPQIQLKHDWRLVAASMVPVWVSWQDQLERVLYLVLQVQAPPMPPALRAYAN</sequence>
<name>M2YI29_DOTSN</name>
<dbReference type="HOGENOM" id="CLU_3087202_0_0_1"/>
<organism evidence="1 2">
    <name type="scientific">Dothistroma septosporum (strain NZE10 / CBS 128990)</name>
    <name type="common">Red band needle blight fungus</name>
    <name type="synonym">Mycosphaerella pini</name>
    <dbReference type="NCBI Taxonomy" id="675120"/>
    <lineage>
        <taxon>Eukaryota</taxon>
        <taxon>Fungi</taxon>
        <taxon>Dikarya</taxon>
        <taxon>Ascomycota</taxon>
        <taxon>Pezizomycotina</taxon>
        <taxon>Dothideomycetes</taxon>
        <taxon>Dothideomycetidae</taxon>
        <taxon>Mycosphaerellales</taxon>
        <taxon>Mycosphaerellaceae</taxon>
        <taxon>Dothistroma</taxon>
    </lineage>
</organism>
<evidence type="ECO:0000313" key="2">
    <source>
        <dbReference type="Proteomes" id="UP000016933"/>
    </source>
</evidence>
<gene>
    <name evidence="1" type="ORF">DOTSEDRAFT_75980</name>
</gene>
<dbReference type="AlphaFoldDB" id="M2YI29"/>
<reference evidence="1 2" key="2">
    <citation type="journal article" date="2012" name="PLoS Pathog.">
        <title>Diverse lifestyles and strategies of plant pathogenesis encoded in the genomes of eighteen Dothideomycetes fungi.</title>
        <authorList>
            <person name="Ohm R.A."/>
            <person name="Feau N."/>
            <person name="Henrissat B."/>
            <person name="Schoch C.L."/>
            <person name="Horwitz B.A."/>
            <person name="Barry K.W."/>
            <person name="Condon B.J."/>
            <person name="Copeland A.C."/>
            <person name="Dhillon B."/>
            <person name="Glaser F."/>
            <person name="Hesse C.N."/>
            <person name="Kosti I."/>
            <person name="LaButti K."/>
            <person name="Lindquist E.A."/>
            <person name="Lucas S."/>
            <person name="Salamov A.A."/>
            <person name="Bradshaw R.E."/>
            <person name="Ciuffetti L."/>
            <person name="Hamelin R.C."/>
            <person name="Kema G.H.J."/>
            <person name="Lawrence C."/>
            <person name="Scott J.A."/>
            <person name="Spatafora J.W."/>
            <person name="Turgeon B.G."/>
            <person name="de Wit P.J.G.M."/>
            <person name="Zhong S."/>
            <person name="Goodwin S.B."/>
            <person name="Grigoriev I.V."/>
        </authorList>
    </citation>
    <scope>NUCLEOTIDE SEQUENCE [LARGE SCALE GENOMIC DNA]</scope>
    <source>
        <strain evidence="2">NZE10 / CBS 128990</strain>
    </source>
</reference>
<keyword evidence="2" id="KW-1185">Reference proteome</keyword>